<sequence>MACSKIFSGDLPELISEIIQYFRNDISTLHSCILVNRLWCRLAIVLLWEDPFSKNFLKNYNFIEIYLHKLSENDKIKLNEFGINKFFPSNTLFNYPSFIKYFNTQRISSSIINWIYWTNNVYFDQNLKLTNFIFLSLIKIFTENEANLHTFELELFNTSDNIGINCFKSTFQLILQNPNFICNVKNLNIHLNGINVSMDNYIEKDLSKVINLQQDLKKIYFDYKLYPLKNLKNSNCSNTLKTIILHKVYFNNLDVSNFNEVFEQLNVLESIHFLYCYPLDSTIALQIFNLTKPFKLKSLLMDERSTLQVEPIKLLLQKSGNYLENIGFETSMEHDLKLELFKLFTIYCINIKFVNLLGFDNLNIFSALALIKNIQQNLNYLNINFCQFRYDQLSLSYDNELSSIILHNLGQILPYRLEYLGLALKFNINDLEMFFKNSQSIFIKKLLIRNKVYQDSDDILPCIKKYVMKEKRVTYLAIENLHVSFNENGKDLSYLKDEVREFEFYGIQVKNYNDLCIHQICDFINELY</sequence>
<organism evidence="1 2">
    <name type="scientific">Rhizophagus clarus</name>
    <dbReference type="NCBI Taxonomy" id="94130"/>
    <lineage>
        <taxon>Eukaryota</taxon>
        <taxon>Fungi</taxon>
        <taxon>Fungi incertae sedis</taxon>
        <taxon>Mucoromycota</taxon>
        <taxon>Glomeromycotina</taxon>
        <taxon>Glomeromycetes</taxon>
        <taxon>Glomerales</taxon>
        <taxon>Glomeraceae</taxon>
        <taxon>Rhizophagus</taxon>
    </lineage>
</organism>
<evidence type="ECO:0000313" key="2">
    <source>
        <dbReference type="Proteomes" id="UP000247702"/>
    </source>
</evidence>
<keyword evidence="2" id="KW-1185">Reference proteome</keyword>
<evidence type="ECO:0008006" key="3">
    <source>
        <dbReference type="Google" id="ProtNLM"/>
    </source>
</evidence>
<name>A0A2Z6QRJ9_9GLOM</name>
<dbReference type="EMBL" id="BEXD01000462">
    <property type="protein sequence ID" value="GBB87664.1"/>
    <property type="molecule type" value="Genomic_DNA"/>
</dbReference>
<gene>
    <name evidence="1" type="ORF">RclHR1_14130005</name>
</gene>
<dbReference type="Proteomes" id="UP000247702">
    <property type="component" value="Unassembled WGS sequence"/>
</dbReference>
<comment type="caution">
    <text evidence="1">The sequence shown here is derived from an EMBL/GenBank/DDBJ whole genome shotgun (WGS) entry which is preliminary data.</text>
</comment>
<proteinExistence type="predicted"/>
<dbReference type="AlphaFoldDB" id="A0A2Z6QRJ9"/>
<accession>A0A2Z6QRJ9</accession>
<reference evidence="1 2" key="1">
    <citation type="submission" date="2017-11" db="EMBL/GenBank/DDBJ databases">
        <title>The genome of Rhizophagus clarus HR1 reveals common genetic basis of auxotrophy among arbuscular mycorrhizal fungi.</title>
        <authorList>
            <person name="Kobayashi Y."/>
        </authorList>
    </citation>
    <scope>NUCLEOTIDE SEQUENCE [LARGE SCALE GENOMIC DNA]</scope>
    <source>
        <strain evidence="1 2">HR1</strain>
    </source>
</reference>
<protein>
    <recommendedName>
        <fullName evidence="3">F-box domain-containing protein</fullName>
    </recommendedName>
</protein>
<dbReference type="STRING" id="94130.A0A2Z6QRJ9"/>
<evidence type="ECO:0000313" key="1">
    <source>
        <dbReference type="EMBL" id="GBB87664.1"/>
    </source>
</evidence>